<dbReference type="RefSeq" id="WP_192037917.1">
    <property type="nucleotide sequence ID" value="NZ_JACYWE010000001.1"/>
</dbReference>
<gene>
    <name evidence="2" type="ORF">HT102_03170</name>
</gene>
<dbReference type="EMBL" id="JACYWE010000001">
    <property type="protein sequence ID" value="MBD8505491.1"/>
    <property type="molecule type" value="Genomic_DNA"/>
</dbReference>
<dbReference type="InterPro" id="IPR029063">
    <property type="entry name" value="SAM-dependent_MTases_sf"/>
</dbReference>
<dbReference type="Gene3D" id="3.40.50.150">
    <property type="entry name" value="Vaccinia Virus protein VP39"/>
    <property type="match status" value="1"/>
</dbReference>
<dbReference type="Pfam" id="PF13649">
    <property type="entry name" value="Methyltransf_25"/>
    <property type="match status" value="1"/>
</dbReference>
<protein>
    <submittedName>
        <fullName evidence="2">Class I SAM-dependent methyltransferase</fullName>
    </submittedName>
</protein>
<evidence type="ECO:0000259" key="1">
    <source>
        <dbReference type="Pfam" id="PF13649"/>
    </source>
</evidence>
<reference evidence="2" key="1">
    <citation type="submission" date="2020-09" db="EMBL/GenBank/DDBJ databases">
        <title>Hoyosella lacisalsi sp. nov., a halotolerant actinobacterium isolated from soil of Lake Gudzhirganskoe.</title>
        <authorList>
            <person name="Yang Q."/>
            <person name="Guo P.Y."/>
            <person name="Liu S.W."/>
            <person name="Li F.N."/>
            <person name="Sun C.H."/>
        </authorList>
    </citation>
    <scope>NUCLEOTIDE SEQUENCE</scope>
    <source>
        <strain evidence="2">G463</strain>
    </source>
</reference>
<dbReference type="CDD" id="cd02440">
    <property type="entry name" value="AdoMet_MTases"/>
    <property type="match status" value="1"/>
</dbReference>
<dbReference type="PANTHER" id="PTHR42912:SF93">
    <property type="entry name" value="N6-ADENOSINE-METHYLTRANSFERASE TMT1A"/>
    <property type="match status" value="1"/>
</dbReference>
<proteinExistence type="predicted"/>
<dbReference type="Proteomes" id="UP000642993">
    <property type="component" value="Unassembled WGS sequence"/>
</dbReference>
<accession>A0A927PLK6</accession>
<dbReference type="SUPFAM" id="SSF53335">
    <property type="entry name" value="S-adenosyl-L-methionine-dependent methyltransferases"/>
    <property type="match status" value="1"/>
</dbReference>
<comment type="caution">
    <text evidence="2">The sequence shown here is derived from an EMBL/GenBank/DDBJ whole genome shotgun (WGS) entry which is preliminary data.</text>
</comment>
<organism evidence="2 3">
    <name type="scientific">Lolliginicoccus lacisalsi</name>
    <dbReference type="NCBI Taxonomy" id="2742202"/>
    <lineage>
        <taxon>Bacteria</taxon>
        <taxon>Bacillati</taxon>
        <taxon>Actinomycetota</taxon>
        <taxon>Actinomycetes</taxon>
        <taxon>Mycobacteriales</taxon>
        <taxon>Hoyosellaceae</taxon>
        <taxon>Lolliginicoccus</taxon>
    </lineage>
</organism>
<dbReference type="GO" id="GO:0032259">
    <property type="term" value="P:methylation"/>
    <property type="evidence" value="ECO:0007669"/>
    <property type="project" value="UniProtKB-KW"/>
</dbReference>
<dbReference type="AlphaFoldDB" id="A0A927PLK6"/>
<keyword evidence="2" id="KW-0489">Methyltransferase</keyword>
<sequence>MLRGGRRRGTVTIPSPNIWHWPEIYEIENAAQDHAGALAAELQRHAGWSGAHIVDIGCGTGYHLPLFAEQARAVTGIEPHPPLVGAARERTADLGNVIVLQGRADAIPLPGSSVDIVHARTAYFFGPGCEPGIREALRVLVPGGCLLVVDLDATAGHYGEWMRADLPRYDPVAVEAFFERQGFELARIDTEWVFGSRADLEAVLGIEFSPRVASRARQQVVGTCLPVRYRVHCLRKPRIGSGGA</sequence>
<feature type="domain" description="Methyltransferase" evidence="1">
    <location>
        <begin position="53"/>
        <end position="144"/>
    </location>
</feature>
<dbReference type="InterPro" id="IPR041698">
    <property type="entry name" value="Methyltransf_25"/>
</dbReference>
<keyword evidence="2" id="KW-0808">Transferase</keyword>
<evidence type="ECO:0000313" key="2">
    <source>
        <dbReference type="EMBL" id="MBD8505491.1"/>
    </source>
</evidence>
<dbReference type="InterPro" id="IPR050508">
    <property type="entry name" value="Methyltransf_Superfamily"/>
</dbReference>
<keyword evidence="3" id="KW-1185">Reference proteome</keyword>
<name>A0A927PLK6_9ACTN</name>
<dbReference type="PANTHER" id="PTHR42912">
    <property type="entry name" value="METHYLTRANSFERASE"/>
    <property type="match status" value="1"/>
</dbReference>
<dbReference type="GO" id="GO:0008168">
    <property type="term" value="F:methyltransferase activity"/>
    <property type="evidence" value="ECO:0007669"/>
    <property type="project" value="UniProtKB-KW"/>
</dbReference>
<evidence type="ECO:0000313" key="3">
    <source>
        <dbReference type="Proteomes" id="UP000642993"/>
    </source>
</evidence>